<name>E6WR48_PSEUU</name>
<dbReference type="GO" id="GO:0005886">
    <property type="term" value="C:plasma membrane"/>
    <property type="evidence" value="ECO:0007669"/>
    <property type="project" value="UniProtKB-SubCell"/>
</dbReference>
<dbReference type="InterPro" id="IPR051621">
    <property type="entry name" value="T2SS_protein_J"/>
</dbReference>
<dbReference type="eggNOG" id="COG4795">
    <property type="taxonomic scope" value="Bacteria"/>
</dbReference>
<evidence type="ECO:0000256" key="2">
    <source>
        <dbReference type="ARBA" id="ARBA00011084"/>
    </source>
</evidence>
<dbReference type="Pfam" id="PF07963">
    <property type="entry name" value="N_methyl"/>
    <property type="match status" value="1"/>
</dbReference>
<reference evidence="10 11" key="1">
    <citation type="submission" date="2011-01" db="EMBL/GenBank/DDBJ databases">
        <title>Complete sequence of Pseudoxanthomonas suwonensis 11-1.</title>
        <authorList>
            <consortium name="US DOE Joint Genome Institute"/>
            <person name="Lucas S."/>
            <person name="Copeland A."/>
            <person name="Lapidus A."/>
            <person name="Cheng J.-F."/>
            <person name="Goodwin L."/>
            <person name="Pitluck S."/>
            <person name="Teshima H."/>
            <person name="Detter J.C."/>
            <person name="Han C."/>
            <person name="Tapia R."/>
            <person name="Land M."/>
            <person name="Hauser L."/>
            <person name="Kyrpides N."/>
            <person name="Ivanova N."/>
            <person name="Ovchinnikova G."/>
            <person name="Siebers A.K."/>
            <person name="Allgaier M."/>
            <person name="Thelen M.P."/>
            <person name="Hugenholtz P."/>
            <person name="Gladden J."/>
            <person name="Woyke T."/>
        </authorList>
    </citation>
    <scope>NUCLEOTIDE SEQUENCE [LARGE SCALE GENOMIC DNA]</scope>
    <source>
        <strain evidence="11">11-1</strain>
    </source>
</reference>
<evidence type="ECO:0000256" key="6">
    <source>
        <dbReference type="ARBA" id="ARBA00022519"/>
    </source>
</evidence>
<dbReference type="NCBIfam" id="TIGR02532">
    <property type="entry name" value="IV_pilin_GFxxxE"/>
    <property type="match status" value="1"/>
</dbReference>
<dbReference type="OrthoDB" id="9794345at2"/>
<dbReference type="Pfam" id="PF11612">
    <property type="entry name" value="T2SSJ"/>
    <property type="match status" value="1"/>
</dbReference>
<dbReference type="KEGG" id="psu:Psesu_0942"/>
<dbReference type="AlphaFoldDB" id="E6WR48"/>
<dbReference type="InterPro" id="IPR010055">
    <property type="entry name" value="T2SS_protein-GspJ"/>
</dbReference>
<keyword evidence="11" id="KW-1185">Reference proteome</keyword>
<keyword evidence="8" id="KW-1133">Transmembrane helix</keyword>
<keyword evidence="9" id="KW-0472">Membrane</keyword>
<evidence type="ECO:0000256" key="3">
    <source>
        <dbReference type="ARBA" id="ARBA00021539"/>
    </source>
</evidence>
<keyword evidence="5" id="KW-0488">Methylation</keyword>
<gene>
    <name evidence="10" type="ordered locus">Psesu_0942</name>
</gene>
<evidence type="ECO:0000313" key="11">
    <source>
        <dbReference type="Proteomes" id="UP000008632"/>
    </source>
</evidence>
<dbReference type="Gene3D" id="2.10.70.20">
    <property type="entry name" value="gspk-gspi-gspj complex like domains"/>
    <property type="match status" value="1"/>
</dbReference>
<organism evidence="10 11">
    <name type="scientific">Pseudoxanthomonas suwonensis (strain 11-1)</name>
    <dbReference type="NCBI Taxonomy" id="743721"/>
    <lineage>
        <taxon>Bacteria</taxon>
        <taxon>Pseudomonadati</taxon>
        <taxon>Pseudomonadota</taxon>
        <taxon>Gammaproteobacteria</taxon>
        <taxon>Lysobacterales</taxon>
        <taxon>Lysobacteraceae</taxon>
        <taxon>Pseudoxanthomonas</taxon>
    </lineage>
</organism>
<dbReference type="STRING" id="743721.Psesu_0942"/>
<dbReference type="HOGENOM" id="CLU_093850_3_0_6"/>
<evidence type="ECO:0000256" key="7">
    <source>
        <dbReference type="ARBA" id="ARBA00022692"/>
    </source>
</evidence>
<keyword evidence="6" id="KW-0997">Cell inner membrane</keyword>
<dbReference type="PANTHER" id="PTHR39583">
    <property type="entry name" value="TYPE II SECRETION SYSTEM PROTEIN J-RELATED"/>
    <property type="match status" value="1"/>
</dbReference>
<proteinExistence type="inferred from homology"/>
<protein>
    <recommendedName>
        <fullName evidence="3">Type II secretion system protein J</fullName>
    </recommendedName>
</protein>
<sequence length="203" mass="22335">MPAHARRRGGFTLVEVLVALSVFALLATAAVGVMAWSADQQGAVRARMERLAELQRAHALLEADLSQAALRRVRRGNGVAEASAFVAAPPGDRIRPLLGFVRHGWENPDAAPRASMQYVEYRLVDDRLERSTRPWLDGAASGPPQVVLEGVESVRTHFHAYRQWSDGWGGGLTSLPRAVMLEVQLRDLGRVRQVFLLPAEERG</sequence>
<evidence type="ECO:0000313" key="10">
    <source>
        <dbReference type="EMBL" id="ADV26793.1"/>
    </source>
</evidence>
<comment type="similarity">
    <text evidence="2">Belongs to the GSP J family.</text>
</comment>
<evidence type="ECO:0000256" key="4">
    <source>
        <dbReference type="ARBA" id="ARBA00022475"/>
    </source>
</evidence>
<keyword evidence="4" id="KW-1003">Cell membrane</keyword>
<keyword evidence="7" id="KW-0812">Transmembrane</keyword>
<evidence type="ECO:0000256" key="5">
    <source>
        <dbReference type="ARBA" id="ARBA00022481"/>
    </source>
</evidence>
<evidence type="ECO:0000256" key="9">
    <source>
        <dbReference type="ARBA" id="ARBA00023136"/>
    </source>
</evidence>
<dbReference type="PANTHER" id="PTHR39583:SF2">
    <property type="entry name" value="TYPE II SECRETION SYSTEM PROTEIN J"/>
    <property type="match status" value="1"/>
</dbReference>
<dbReference type="GO" id="GO:0015627">
    <property type="term" value="C:type II protein secretion system complex"/>
    <property type="evidence" value="ECO:0007669"/>
    <property type="project" value="InterPro"/>
</dbReference>
<dbReference type="GO" id="GO:0015628">
    <property type="term" value="P:protein secretion by the type II secretion system"/>
    <property type="evidence" value="ECO:0007669"/>
    <property type="project" value="InterPro"/>
</dbReference>
<dbReference type="SUPFAM" id="SSF54523">
    <property type="entry name" value="Pili subunits"/>
    <property type="match status" value="1"/>
</dbReference>
<dbReference type="Proteomes" id="UP000008632">
    <property type="component" value="Chromosome"/>
</dbReference>
<dbReference type="InterPro" id="IPR012902">
    <property type="entry name" value="N_methyl_site"/>
</dbReference>
<accession>E6WR48</accession>
<evidence type="ECO:0000256" key="8">
    <source>
        <dbReference type="ARBA" id="ARBA00022989"/>
    </source>
</evidence>
<dbReference type="EMBL" id="CP002446">
    <property type="protein sequence ID" value="ADV26793.1"/>
    <property type="molecule type" value="Genomic_DNA"/>
</dbReference>
<comment type="subcellular location">
    <subcellularLocation>
        <location evidence="1">Cell inner membrane</location>
        <topology evidence="1">Single-pass membrane protein</topology>
    </subcellularLocation>
</comment>
<evidence type="ECO:0000256" key="1">
    <source>
        <dbReference type="ARBA" id="ARBA00004377"/>
    </source>
</evidence>
<dbReference type="NCBIfam" id="TIGR01711">
    <property type="entry name" value="gspJ"/>
    <property type="match status" value="1"/>
</dbReference>
<dbReference type="PROSITE" id="PS00409">
    <property type="entry name" value="PROKAR_NTER_METHYL"/>
    <property type="match status" value="1"/>
</dbReference>
<dbReference type="InterPro" id="IPR045584">
    <property type="entry name" value="Pilin-like"/>
</dbReference>
<dbReference type="Gene3D" id="3.10.610.10">
    <property type="entry name" value="GSPII I/J protein-like"/>
    <property type="match status" value="1"/>
</dbReference>
<dbReference type="RefSeq" id="WP_013534623.1">
    <property type="nucleotide sequence ID" value="NC_014924.1"/>
</dbReference>